<feature type="region of interest" description="Disordered" evidence="19">
    <location>
        <begin position="1047"/>
        <end position="1089"/>
    </location>
</feature>
<dbReference type="InterPro" id="IPR036875">
    <property type="entry name" value="Znf_CCHC_sf"/>
</dbReference>
<dbReference type="GO" id="GO:0006310">
    <property type="term" value="P:DNA recombination"/>
    <property type="evidence" value="ECO:0007669"/>
    <property type="project" value="UniProtKB-KW"/>
</dbReference>
<evidence type="ECO:0000256" key="9">
    <source>
        <dbReference type="ARBA" id="ARBA00022801"/>
    </source>
</evidence>
<evidence type="ECO:0000256" key="3">
    <source>
        <dbReference type="ARBA" id="ARBA00022670"/>
    </source>
</evidence>
<keyword evidence="23" id="KW-1185">Reference proteome</keyword>
<evidence type="ECO:0000256" key="19">
    <source>
        <dbReference type="SAM" id="MobiDB-lite"/>
    </source>
</evidence>
<comment type="caution">
    <text evidence="22">The sequence shown here is derived from an EMBL/GenBank/DDBJ whole genome shotgun (WGS) entry which is preliminary data.</text>
</comment>
<dbReference type="GO" id="GO:0003887">
    <property type="term" value="F:DNA-directed DNA polymerase activity"/>
    <property type="evidence" value="ECO:0007669"/>
    <property type="project" value="UniProtKB-KW"/>
</dbReference>
<dbReference type="InterPro" id="IPR001584">
    <property type="entry name" value="Integrase_cat-core"/>
</dbReference>
<keyword evidence="17" id="KW-0511">Multifunctional enzyme</keyword>
<keyword evidence="16" id="KW-0233">DNA recombination</keyword>
<dbReference type="GO" id="GO:0003676">
    <property type="term" value="F:nucleic acid binding"/>
    <property type="evidence" value="ECO:0007669"/>
    <property type="project" value="InterPro"/>
</dbReference>
<feature type="compositionally biased region" description="Basic residues" evidence="19">
    <location>
        <begin position="726"/>
        <end position="737"/>
    </location>
</feature>
<dbReference type="InterPro" id="IPR036397">
    <property type="entry name" value="RNaseH_sf"/>
</dbReference>
<feature type="region of interest" description="Disordered" evidence="19">
    <location>
        <begin position="79"/>
        <end position="106"/>
    </location>
</feature>
<dbReference type="InterPro" id="IPR012337">
    <property type="entry name" value="RNaseH-like_sf"/>
</dbReference>
<dbReference type="Gene3D" id="4.10.60.10">
    <property type="entry name" value="Zinc finger, CCHC-type"/>
    <property type="match status" value="1"/>
</dbReference>
<proteinExistence type="predicted"/>
<accession>A0AAN9TYZ6</accession>
<evidence type="ECO:0000256" key="12">
    <source>
        <dbReference type="ARBA" id="ARBA00022908"/>
    </source>
</evidence>
<feature type="compositionally biased region" description="Polar residues" evidence="19">
    <location>
        <begin position="749"/>
        <end position="768"/>
    </location>
</feature>
<dbReference type="PANTHER" id="PTHR42648">
    <property type="entry name" value="TRANSPOSASE, PUTATIVE-RELATED"/>
    <property type="match status" value="1"/>
</dbReference>
<dbReference type="SMART" id="SM00343">
    <property type="entry name" value="ZnF_C2HC"/>
    <property type="match status" value="2"/>
</dbReference>
<organism evidence="22 23">
    <name type="scientific">Parthenolecanium corni</name>
    <dbReference type="NCBI Taxonomy" id="536013"/>
    <lineage>
        <taxon>Eukaryota</taxon>
        <taxon>Metazoa</taxon>
        <taxon>Ecdysozoa</taxon>
        <taxon>Arthropoda</taxon>
        <taxon>Hexapoda</taxon>
        <taxon>Insecta</taxon>
        <taxon>Pterygota</taxon>
        <taxon>Neoptera</taxon>
        <taxon>Paraneoptera</taxon>
        <taxon>Hemiptera</taxon>
        <taxon>Sternorrhyncha</taxon>
        <taxon>Coccoidea</taxon>
        <taxon>Coccidae</taxon>
        <taxon>Parthenolecanium</taxon>
    </lineage>
</organism>
<feature type="region of interest" description="Disordered" evidence="19">
    <location>
        <begin position="214"/>
        <end position="239"/>
    </location>
</feature>
<evidence type="ECO:0000259" key="20">
    <source>
        <dbReference type="PROSITE" id="PS50158"/>
    </source>
</evidence>
<dbReference type="GO" id="GO:0003964">
    <property type="term" value="F:RNA-directed DNA polymerase activity"/>
    <property type="evidence" value="ECO:0007669"/>
    <property type="project" value="UniProtKB-KW"/>
</dbReference>
<dbReference type="Pfam" id="PF00665">
    <property type="entry name" value="rve"/>
    <property type="match status" value="1"/>
</dbReference>
<evidence type="ECO:0000256" key="11">
    <source>
        <dbReference type="ARBA" id="ARBA00022842"/>
    </source>
</evidence>
<evidence type="ECO:0000313" key="22">
    <source>
        <dbReference type="EMBL" id="KAK7601559.1"/>
    </source>
</evidence>
<evidence type="ECO:0000256" key="5">
    <source>
        <dbReference type="ARBA" id="ARBA00022723"/>
    </source>
</evidence>
<name>A0AAN9TYZ6_9HEMI</name>
<feature type="compositionally biased region" description="Polar residues" evidence="19">
    <location>
        <begin position="227"/>
        <end position="238"/>
    </location>
</feature>
<dbReference type="PROSITE" id="PS50158">
    <property type="entry name" value="ZF_CCHC"/>
    <property type="match status" value="2"/>
</dbReference>
<evidence type="ECO:0000256" key="14">
    <source>
        <dbReference type="ARBA" id="ARBA00022932"/>
    </source>
</evidence>
<evidence type="ECO:0000256" key="16">
    <source>
        <dbReference type="ARBA" id="ARBA00023172"/>
    </source>
</evidence>
<dbReference type="CDD" id="cd09272">
    <property type="entry name" value="RNase_HI_RT_Ty1"/>
    <property type="match status" value="1"/>
</dbReference>
<dbReference type="GO" id="GO:0004190">
    <property type="term" value="F:aspartic-type endopeptidase activity"/>
    <property type="evidence" value="ECO:0007669"/>
    <property type="project" value="UniProtKB-KW"/>
</dbReference>
<feature type="region of interest" description="Disordered" evidence="19">
    <location>
        <begin position="836"/>
        <end position="874"/>
    </location>
</feature>
<keyword evidence="9" id="KW-0378">Hydrolase</keyword>
<keyword evidence="12" id="KW-0229">DNA integration</keyword>
<keyword evidence="14" id="KW-0808">Transferase</keyword>
<dbReference type="InterPro" id="IPR001878">
    <property type="entry name" value="Znf_CCHC"/>
</dbReference>
<dbReference type="EMBL" id="JBBCAQ010000010">
    <property type="protein sequence ID" value="KAK7601559.1"/>
    <property type="molecule type" value="Genomic_DNA"/>
</dbReference>
<protein>
    <submittedName>
        <fullName evidence="22">Uncharacterized protein</fullName>
    </submittedName>
</protein>
<evidence type="ECO:0000256" key="15">
    <source>
        <dbReference type="ARBA" id="ARBA00023113"/>
    </source>
</evidence>
<dbReference type="InterPro" id="IPR013103">
    <property type="entry name" value="RVT_2"/>
</dbReference>
<feature type="domain" description="CCHC-type" evidence="20">
    <location>
        <begin position="609"/>
        <end position="625"/>
    </location>
</feature>
<keyword evidence="14" id="KW-0239">DNA-directed DNA polymerase</keyword>
<keyword evidence="15" id="KW-0917">Virion maturation</keyword>
<dbReference type="InterPro" id="IPR054722">
    <property type="entry name" value="PolX-like_BBD"/>
</dbReference>
<dbReference type="GO" id="GO:0004519">
    <property type="term" value="F:endonuclease activity"/>
    <property type="evidence" value="ECO:0007669"/>
    <property type="project" value="UniProtKB-KW"/>
</dbReference>
<evidence type="ECO:0000256" key="6">
    <source>
        <dbReference type="ARBA" id="ARBA00022741"/>
    </source>
</evidence>
<feature type="region of interest" description="Disordered" evidence="19">
    <location>
        <begin position="646"/>
        <end position="776"/>
    </location>
</feature>
<dbReference type="PROSITE" id="PS50994">
    <property type="entry name" value="INTEGRASE"/>
    <property type="match status" value="1"/>
</dbReference>
<evidence type="ECO:0000256" key="1">
    <source>
        <dbReference type="ARBA" id="ARBA00002180"/>
    </source>
</evidence>
<evidence type="ECO:0000256" key="18">
    <source>
        <dbReference type="PROSITE-ProRule" id="PRU00047"/>
    </source>
</evidence>
<dbReference type="Pfam" id="PF07727">
    <property type="entry name" value="RVT_2"/>
    <property type="match status" value="1"/>
</dbReference>
<evidence type="ECO:0000259" key="21">
    <source>
        <dbReference type="PROSITE" id="PS50994"/>
    </source>
</evidence>
<evidence type="ECO:0000256" key="7">
    <source>
        <dbReference type="ARBA" id="ARBA00022750"/>
    </source>
</evidence>
<feature type="compositionally biased region" description="Basic and acidic residues" evidence="19">
    <location>
        <begin position="1050"/>
        <end position="1072"/>
    </location>
</feature>
<feature type="compositionally biased region" description="Basic and acidic residues" evidence="19">
    <location>
        <begin position="310"/>
        <end position="336"/>
    </location>
</feature>
<dbReference type="GO" id="GO:0006508">
    <property type="term" value="P:proteolysis"/>
    <property type="evidence" value="ECO:0007669"/>
    <property type="project" value="UniProtKB-KW"/>
</dbReference>
<feature type="compositionally biased region" description="Basic and acidic residues" evidence="19">
    <location>
        <begin position="1474"/>
        <end position="1498"/>
    </location>
</feature>
<dbReference type="InterPro" id="IPR043502">
    <property type="entry name" value="DNA/RNA_pol_sf"/>
</dbReference>
<keyword evidence="2" id="KW-1188">Viral release from host cell</keyword>
<evidence type="ECO:0000256" key="17">
    <source>
        <dbReference type="ARBA" id="ARBA00023268"/>
    </source>
</evidence>
<feature type="domain" description="CCHC-type" evidence="20">
    <location>
        <begin position="631"/>
        <end position="647"/>
    </location>
</feature>
<dbReference type="InterPro" id="IPR039537">
    <property type="entry name" value="Retrotran_Ty1/copia-like"/>
</dbReference>
<keyword evidence="14" id="KW-0548">Nucleotidyltransferase</keyword>
<dbReference type="Gene3D" id="3.30.420.10">
    <property type="entry name" value="Ribonuclease H-like superfamily/Ribonuclease H"/>
    <property type="match status" value="2"/>
</dbReference>
<dbReference type="SUPFAM" id="SSF53098">
    <property type="entry name" value="Ribonuclease H-like"/>
    <property type="match status" value="1"/>
</dbReference>
<keyword evidence="10" id="KW-0067">ATP-binding</keyword>
<dbReference type="InterPro" id="IPR057670">
    <property type="entry name" value="SH3_retrovirus"/>
</dbReference>
<dbReference type="GO" id="GO:0005524">
    <property type="term" value="F:ATP binding"/>
    <property type="evidence" value="ECO:0007669"/>
    <property type="project" value="UniProtKB-KW"/>
</dbReference>
<keyword evidence="3" id="KW-0645">Protease</keyword>
<keyword evidence="13" id="KW-0695">RNA-directed DNA polymerase</keyword>
<evidence type="ECO:0000256" key="8">
    <source>
        <dbReference type="ARBA" id="ARBA00022759"/>
    </source>
</evidence>
<evidence type="ECO:0000313" key="23">
    <source>
        <dbReference type="Proteomes" id="UP001367676"/>
    </source>
</evidence>
<evidence type="ECO:0000256" key="4">
    <source>
        <dbReference type="ARBA" id="ARBA00022722"/>
    </source>
</evidence>
<evidence type="ECO:0000256" key="2">
    <source>
        <dbReference type="ARBA" id="ARBA00022612"/>
    </source>
</evidence>
<gene>
    <name evidence="22" type="ORF">V9T40_009000</name>
</gene>
<feature type="region of interest" description="Disordered" evidence="19">
    <location>
        <begin position="293"/>
        <end position="384"/>
    </location>
</feature>
<feature type="compositionally biased region" description="Basic and acidic residues" evidence="19">
    <location>
        <begin position="851"/>
        <end position="864"/>
    </location>
</feature>
<keyword evidence="7" id="KW-0064">Aspartyl protease</keyword>
<dbReference type="PANTHER" id="PTHR42648:SF11">
    <property type="entry name" value="TRANSPOSON TY4-P GAG-POL POLYPROTEIN"/>
    <property type="match status" value="1"/>
</dbReference>
<feature type="domain" description="Integrase catalytic" evidence="21">
    <location>
        <begin position="1205"/>
        <end position="1374"/>
    </location>
</feature>
<keyword evidence="8" id="KW-0255">Endonuclease</keyword>
<dbReference type="Pfam" id="PF22936">
    <property type="entry name" value="Pol_BBD"/>
    <property type="match status" value="1"/>
</dbReference>
<keyword evidence="5" id="KW-0479">Metal-binding</keyword>
<feature type="region of interest" description="Disordered" evidence="19">
    <location>
        <begin position="1474"/>
        <end position="1506"/>
    </location>
</feature>
<dbReference type="GO" id="GO:0015074">
    <property type="term" value="P:DNA integration"/>
    <property type="evidence" value="ECO:0007669"/>
    <property type="project" value="UniProtKB-KW"/>
</dbReference>
<keyword evidence="4" id="KW-0540">Nuclease</keyword>
<keyword evidence="18" id="KW-0863">Zinc-finger</keyword>
<keyword evidence="11" id="KW-0460">Magnesium</keyword>
<dbReference type="GO" id="GO:0008270">
    <property type="term" value="F:zinc ion binding"/>
    <property type="evidence" value="ECO:0007669"/>
    <property type="project" value="UniProtKB-KW"/>
</dbReference>
<comment type="function">
    <text evidence="1">The aspartyl protease (PR) mediates the proteolytic cleavages of the Gag and Gag-Pol polyproteins after assembly of the VLP.</text>
</comment>
<dbReference type="SUPFAM" id="SSF56672">
    <property type="entry name" value="DNA/RNA polymerases"/>
    <property type="match status" value="1"/>
</dbReference>
<dbReference type="GO" id="GO:0042575">
    <property type="term" value="C:DNA polymerase complex"/>
    <property type="evidence" value="ECO:0007669"/>
    <property type="project" value="UniProtKB-ARBA"/>
</dbReference>
<evidence type="ECO:0000256" key="13">
    <source>
        <dbReference type="ARBA" id="ARBA00022918"/>
    </source>
</evidence>
<evidence type="ECO:0000256" key="10">
    <source>
        <dbReference type="ARBA" id="ARBA00022840"/>
    </source>
</evidence>
<keyword evidence="18" id="KW-0862">Zinc</keyword>
<feature type="compositionally biased region" description="Polar residues" evidence="19">
    <location>
        <begin position="81"/>
        <end position="93"/>
    </location>
</feature>
<feature type="compositionally biased region" description="Low complexity" evidence="19">
    <location>
        <begin position="357"/>
        <end position="376"/>
    </location>
</feature>
<dbReference type="SUPFAM" id="SSF57756">
    <property type="entry name" value="Retrovirus zinc finger-like domains"/>
    <property type="match status" value="1"/>
</dbReference>
<dbReference type="Pfam" id="PF25597">
    <property type="entry name" value="SH3_retrovirus"/>
    <property type="match status" value="1"/>
</dbReference>
<dbReference type="Proteomes" id="UP001367676">
    <property type="component" value="Unassembled WGS sequence"/>
</dbReference>
<sequence>MADFLELISFARRLLGVPPDLIADQVTTTSDKCTVLFADGQTASFRITEIREGRRIIQRPAVLVELESGMALPVIPVQLPGNKSSTGGATKTATDPRKRASPAAENVERVEEFVAPINTETTVSQPSTSSGKKTNSGIVDSLITCPEREIKRPRTYYNVICKCPKTEKPDKLPARDALRKKAMLGALVRGSPRKLRPIPIRSKTYKVPKLPIKIKPKVTDHDKAASPGTSSQPPTITESELDFRQFMRERIWSMKEAMQKMSEQQEATQVELQAIKNRNEELEKELREAKQRELEREQYEHEFEEEEEEERRHREEYRERYGHDDQEEEPYHEPRRVVSNNLENSPKRANLIDGNPKESNTNERNNNNRSTQNLPNSEQTRENLSQTRVENIGLLERDATKLEYHLTQTKNYKMWRSIFDMELGLKRLSDVVDENAPPPRAYTQIEMNERRKIVRGIIISHVDESYQEQIIELENPKDMLDKIHKMKREEINDTTVSVKDQLRNLKFQMGVDTVFNFNSKFDDLVRRFELVSGTSMSEIDKRDAYYHSVSKSVPSIKEATYRDRAKGVGDGFSFEEMRIYVQQVEAENRNAFQVNRGRGSLMVATEAQRCFKCGDRGHHSSNCTRRQGEFKCYRCEGFGHKSFQCPNNRQARYGKRPNVSNQGDGGSNKKLKQSRYDSSRRGGYARRGRGSYFGNRRNQSRFRTNSDNFQREPHFSENQNQNYKRGNFKRGRGRRRGNYQNNSERENKPYNNQNSSHTNSRTGISNRSEQQEKKVMPVQNQANLVVPPQAAPVPLPPPPFPMPFWYMPPQPPMFNYDPNINSSTIEDRINRIREEEERRREDYNATTTKKNFQERSDKRDRDDGSSGAAYMAGGTRGRGKKNNLYISFIADSGACDHIIKETNILENFINLQDSLRSANVMSSADLEIRGEGDLYVHTNTKERMPFRLMNVKYSPNISENLLSLRKFTDLGFTVKLTKESLYIYHPTTRETLLTGYYSKPSWIVELDLIDKNHIDQEMQKFEESNESYLQNAILEIGLSEQILGSGGAEQKFEENSEEIAKSQDITDEHRNNSENPNSEKVTTENSHRINNDVSRRVNPNITRETTGLDQPILTSYNETETSSVLDTEKFIDTIDESILQKEKLKQTPGFLLHVKLGHASMQYLKELKRRDEKLKNIVLDESINECETCALTKAIKLPFNETRTRAIRPLQVIHADLMGPIRPQTFPGKYRYICVFVDDFSRLAMAYAMESKDKTSFYLEKFVTSARNMLGEKTKICYLQSDQGTEFTGGYIQEFLEREGIEQTLAPPYTPQHNGVAERFNRTLITKIRAMILDSGFPSNKWDLVLRAAVFLYNRTPHRSNDFQIPLAKFNPNTPCHTEQIKRFGCIAYMLLPKTANTPKFSQRAIRVIFVGYLASGYLLYHPQSNTYFESKHVRFRETMLYKHAFPSSQNSENVQLEIEEYLETKIPDKREEIGKNVDNENEERESLKRKANNDEITKKKKKKEENLSNIQTRSMTKIKDTSFTTFSKDPEETKDILFVPHFEESKILHTDKRDEISHLTLATTFQDPTTFTEAINSPEKDLWLEAIKDELVSLSKNKVWFYTDRPQHKKIIDSRWLFKMKESQGEKKCKARLVIRGFKDTNDYELRETYAPVARRPTVFLTLAIINKLNLEVSQMDVKTAFLNGRLTTEEIYMEIPEGIECSEKFKREKVCKLERALYGLRISPQKWNQLFTEFMATQNFIACPSDPCLFKWKEGNHFTILLLYVDDMIIASNSKKKLDEIKEGLNKKFEMVDLGEPSKYLGLEIKRKRNTKIMNITQTKFIDKILQRFNMSDCKMHDTPMVTRGNEIKFKSDENKIVEAPYREAIGSMLYLCGGTRPDMSYAINVLSRKQLEPTEADWIAVKRTFRYSKATREMGLVYRGEKSDLELYTDSSFADCEGSLSTSGYIIRLFGDTIAWRSHKQNFVAMSTCEAEFVSMSEGVMELMAVHKVIEFILDESFYPIRVWCDNKAAVDCVSLAQPLKIRHCLAKNADYVKHAENERKIKVHWLPSSSQLADIMTKALPNKTHSLLRDKILNT</sequence>
<reference evidence="22 23" key="1">
    <citation type="submission" date="2024-03" db="EMBL/GenBank/DDBJ databases">
        <title>Adaptation during the transition from Ophiocordyceps entomopathogen to insect associate is accompanied by gene loss and intensified selection.</title>
        <authorList>
            <person name="Ward C.M."/>
            <person name="Onetto C.A."/>
            <person name="Borneman A.R."/>
        </authorList>
    </citation>
    <scope>NUCLEOTIDE SEQUENCE [LARGE SCALE GENOMIC DNA]</scope>
    <source>
        <strain evidence="22">AWRI1</strain>
        <tissue evidence="22">Single Adult Female</tissue>
    </source>
</reference>
<keyword evidence="6" id="KW-0547">Nucleotide-binding</keyword>